<feature type="domain" description="Transketolase-like C-terminal" evidence="1">
    <location>
        <begin position="257"/>
        <end position="354"/>
    </location>
</feature>
<keyword evidence="2" id="KW-0670">Pyruvate</keyword>
<dbReference type="InterPro" id="IPR009014">
    <property type="entry name" value="Transketo_C/PFOR_II"/>
</dbReference>
<evidence type="ECO:0000313" key="2">
    <source>
        <dbReference type="EMBL" id="SUI56373.1"/>
    </source>
</evidence>
<dbReference type="AlphaFoldDB" id="A0A379Z733"/>
<dbReference type="GO" id="GO:0004739">
    <property type="term" value="F:pyruvate dehydrogenase (acetyl-transferring) activity"/>
    <property type="evidence" value="ECO:0007669"/>
    <property type="project" value="UniProtKB-EC"/>
</dbReference>
<dbReference type="Gene3D" id="3.40.50.920">
    <property type="match status" value="1"/>
</dbReference>
<reference evidence="2 3" key="1">
    <citation type="submission" date="2018-06" db="EMBL/GenBank/DDBJ databases">
        <authorList>
            <consortium name="Pathogen Informatics"/>
            <person name="Doyle S."/>
        </authorList>
    </citation>
    <scope>NUCLEOTIDE SEQUENCE [LARGE SCALE GENOMIC DNA]</scope>
    <source>
        <strain evidence="2 3">NCTC10211</strain>
    </source>
</reference>
<dbReference type="InterPro" id="IPR055152">
    <property type="entry name" value="Transketolase-like_C_2"/>
</dbReference>
<evidence type="ECO:0000259" key="1">
    <source>
        <dbReference type="Pfam" id="PF22613"/>
    </source>
</evidence>
<proteinExistence type="predicted"/>
<dbReference type="SUPFAM" id="SSF52922">
    <property type="entry name" value="TK C-terminal domain-like"/>
    <property type="match status" value="1"/>
</dbReference>
<dbReference type="EMBL" id="UGYK01000002">
    <property type="protein sequence ID" value="SUI56373.1"/>
    <property type="molecule type" value="Genomic_DNA"/>
</dbReference>
<dbReference type="PANTHER" id="PTHR43825">
    <property type="entry name" value="PYRUVATE DEHYDROGENASE E1 COMPONENT"/>
    <property type="match status" value="1"/>
</dbReference>
<dbReference type="InterPro" id="IPR051157">
    <property type="entry name" value="PDH/Transketolase"/>
</dbReference>
<dbReference type="Pfam" id="PF22613">
    <property type="entry name" value="Transketolase_C_1"/>
    <property type="match status" value="1"/>
</dbReference>
<evidence type="ECO:0000313" key="3">
    <source>
        <dbReference type="Proteomes" id="UP000254765"/>
    </source>
</evidence>
<keyword evidence="2" id="KW-0560">Oxidoreductase</keyword>
<organism evidence="2 3">
    <name type="scientific">Serratia marcescens</name>
    <dbReference type="NCBI Taxonomy" id="615"/>
    <lineage>
        <taxon>Bacteria</taxon>
        <taxon>Pseudomonadati</taxon>
        <taxon>Pseudomonadota</taxon>
        <taxon>Gammaproteobacteria</taxon>
        <taxon>Enterobacterales</taxon>
        <taxon>Yersiniaceae</taxon>
        <taxon>Serratia</taxon>
    </lineage>
</organism>
<accession>A0A379Z733</accession>
<sequence length="414" mass="45421">MAAVWSVKQIGSRLQNLNISPRVTPGWLRLVQKSLAHAMNCNYNHRTCNLKGMLRMSSQRITLPAASARTRTLAETCIRKMTSVCQKAGASRPSSSAWTAQTLGELNASGDIWLIDGRRRAEPPSSRYATAWPLWFGHQSERYEKPLFYFVNTPSVDMLRGLEPETNRKGIFISDADTGSADLPKGVQAWFPLQLTAMPGWLPFDPANARETGAILHHALRALYLEGTRKMVYLATNADNGPLSSGEPFVAEQAFRGMYRVAAAADSPLQVRLCGAGRALARVQQAAEVLKNWGIASEIWSCPSYTRLAQDAELADMQRQDTGGECHLKTCLGAGNAPVVAVTDYSHLIANQLKRFIPARFAAVGSDSRVRGEIHYPQAEWIALCALKLLADEQKIPSALIADALRVLHITPDA</sequence>
<dbReference type="EC" id="1.2.4.1" evidence="2"/>
<gene>
    <name evidence="2" type="primary">aceE_7</name>
    <name evidence="2" type="ORF">NCTC10211_03237</name>
</gene>
<dbReference type="Proteomes" id="UP000254765">
    <property type="component" value="Unassembled WGS sequence"/>
</dbReference>
<dbReference type="PANTHER" id="PTHR43825:SF3">
    <property type="entry name" value="PYRUVATE DEHYDROGENASE E1 COMPONENT"/>
    <property type="match status" value="1"/>
</dbReference>
<protein>
    <submittedName>
        <fullName evidence="2">Pyruvate dehydrogenase E1 component</fullName>
        <ecNumber evidence="2">1.2.4.1</ecNumber>
    </submittedName>
</protein>
<name>A0A379Z733_SERMA</name>